<protein>
    <submittedName>
        <fullName evidence="1">Uncharacterized protein</fullName>
    </submittedName>
</protein>
<name>A0A0F8X9G1_9ZZZZ</name>
<proteinExistence type="predicted"/>
<dbReference type="AlphaFoldDB" id="A0A0F8X9G1"/>
<reference evidence="1" key="1">
    <citation type="journal article" date="2015" name="Nature">
        <title>Complex archaea that bridge the gap between prokaryotes and eukaryotes.</title>
        <authorList>
            <person name="Spang A."/>
            <person name="Saw J.H."/>
            <person name="Jorgensen S.L."/>
            <person name="Zaremba-Niedzwiedzka K."/>
            <person name="Martijn J."/>
            <person name="Lind A.E."/>
            <person name="van Eijk R."/>
            <person name="Schleper C."/>
            <person name="Guy L."/>
            <person name="Ettema T.J."/>
        </authorList>
    </citation>
    <scope>NUCLEOTIDE SEQUENCE</scope>
</reference>
<sequence length="70" mass="8007">MTLLEILEAAIAQPLGIVVTTNKPDALKRKLYIEMRQCRETRDERFLQITITPGVEDNELLVRLKESNAP</sequence>
<evidence type="ECO:0000313" key="1">
    <source>
        <dbReference type="EMBL" id="KKK65428.1"/>
    </source>
</evidence>
<organism evidence="1">
    <name type="scientific">marine sediment metagenome</name>
    <dbReference type="NCBI Taxonomy" id="412755"/>
    <lineage>
        <taxon>unclassified sequences</taxon>
        <taxon>metagenomes</taxon>
        <taxon>ecological metagenomes</taxon>
    </lineage>
</organism>
<gene>
    <name evidence="1" type="ORF">LCGC14_2974250</name>
</gene>
<dbReference type="EMBL" id="LAZR01060560">
    <property type="protein sequence ID" value="KKK65428.1"/>
    <property type="molecule type" value="Genomic_DNA"/>
</dbReference>
<comment type="caution">
    <text evidence="1">The sequence shown here is derived from an EMBL/GenBank/DDBJ whole genome shotgun (WGS) entry which is preliminary data.</text>
</comment>
<accession>A0A0F8X9G1</accession>